<reference evidence="1" key="1">
    <citation type="journal article" date="2023" name="Science">
        <title>Genome structures resolve the early diversification of teleost fishes.</title>
        <authorList>
            <person name="Parey E."/>
            <person name="Louis A."/>
            <person name="Montfort J."/>
            <person name="Bouchez O."/>
            <person name="Roques C."/>
            <person name="Iampietro C."/>
            <person name="Lluch J."/>
            <person name="Castinel A."/>
            <person name="Donnadieu C."/>
            <person name="Desvignes T."/>
            <person name="Floi Bucao C."/>
            <person name="Jouanno E."/>
            <person name="Wen M."/>
            <person name="Mejri S."/>
            <person name="Dirks R."/>
            <person name="Jansen H."/>
            <person name="Henkel C."/>
            <person name="Chen W.J."/>
            <person name="Zahm M."/>
            <person name="Cabau C."/>
            <person name="Klopp C."/>
            <person name="Thompson A.W."/>
            <person name="Robinson-Rechavi M."/>
            <person name="Braasch I."/>
            <person name="Lecointre G."/>
            <person name="Bobe J."/>
            <person name="Postlethwait J.H."/>
            <person name="Berthelot C."/>
            <person name="Roest Crollius H."/>
            <person name="Guiguen Y."/>
        </authorList>
    </citation>
    <scope>NUCLEOTIDE SEQUENCE</scope>
    <source>
        <strain evidence="1">Concon-B</strain>
    </source>
</reference>
<dbReference type="Proteomes" id="UP001152803">
    <property type="component" value="Unassembled WGS sequence"/>
</dbReference>
<keyword evidence="2" id="KW-1185">Reference proteome</keyword>
<sequence>MRRSPDQSSSARTRRRTPIKVPWVPMSSLPVSRLPYLNNESRPPASPIELDEPVWREEKLRTLQESRYASVPGLMA</sequence>
<accession>A0A9Q1DF15</accession>
<protein>
    <submittedName>
        <fullName evidence="1">Uncharacterized protein</fullName>
    </submittedName>
</protein>
<gene>
    <name evidence="1" type="ORF">COCON_G00136450</name>
</gene>
<name>A0A9Q1DF15_CONCO</name>
<comment type="caution">
    <text evidence="1">The sequence shown here is derived from an EMBL/GenBank/DDBJ whole genome shotgun (WGS) entry which is preliminary data.</text>
</comment>
<dbReference type="AlphaFoldDB" id="A0A9Q1DF15"/>
<evidence type="ECO:0000313" key="2">
    <source>
        <dbReference type="Proteomes" id="UP001152803"/>
    </source>
</evidence>
<organism evidence="1 2">
    <name type="scientific">Conger conger</name>
    <name type="common">Conger eel</name>
    <name type="synonym">Muraena conger</name>
    <dbReference type="NCBI Taxonomy" id="82655"/>
    <lineage>
        <taxon>Eukaryota</taxon>
        <taxon>Metazoa</taxon>
        <taxon>Chordata</taxon>
        <taxon>Craniata</taxon>
        <taxon>Vertebrata</taxon>
        <taxon>Euteleostomi</taxon>
        <taxon>Actinopterygii</taxon>
        <taxon>Neopterygii</taxon>
        <taxon>Teleostei</taxon>
        <taxon>Anguilliformes</taxon>
        <taxon>Congridae</taxon>
        <taxon>Conger</taxon>
    </lineage>
</organism>
<evidence type="ECO:0000313" key="1">
    <source>
        <dbReference type="EMBL" id="KAJ8268473.1"/>
    </source>
</evidence>
<proteinExistence type="predicted"/>
<dbReference type="EMBL" id="JAFJMO010000009">
    <property type="protein sequence ID" value="KAJ8268473.1"/>
    <property type="molecule type" value="Genomic_DNA"/>
</dbReference>